<dbReference type="Gene3D" id="2.30.110.10">
    <property type="entry name" value="Electron Transport, Fmn-binding Protein, Chain A"/>
    <property type="match status" value="1"/>
</dbReference>
<dbReference type="Gene3D" id="3.40.50.80">
    <property type="entry name" value="Nucleotide-binding domain of ferredoxin-NADP reductase (FNR) module"/>
    <property type="match status" value="1"/>
</dbReference>
<organism evidence="3 4">
    <name type="scientific">Paraburkholderia terrae</name>
    <dbReference type="NCBI Taxonomy" id="311230"/>
    <lineage>
        <taxon>Bacteria</taxon>
        <taxon>Pseudomonadati</taxon>
        <taxon>Pseudomonadota</taxon>
        <taxon>Betaproteobacteria</taxon>
        <taxon>Burkholderiales</taxon>
        <taxon>Burkholderiaceae</taxon>
        <taxon>Paraburkholderia</taxon>
    </lineage>
</organism>
<dbReference type="CDD" id="cd00207">
    <property type="entry name" value="fer2"/>
    <property type="match status" value="1"/>
</dbReference>
<dbReference type="InterPro" id="IPR012349">
    <property type="entry name" value="Split_barrel_FMN-bd"/>
</dbReference>
<dbReference type="KEGG" id="pter:C2L65_41085"/>
<evidence type="ECO:0000313" key="3">
    <source>
        <dbReference type="EMBL" id="AUT65876.1"/>
    </source>
</evidence>
<protein>
    <submittedName>
        <fullName evidence="3">FAD-binding oxidoreductase</fullName>
    </submittedName>
</protein>
<feature type="domain" description="FAD-binding FR-type" evidence="2">
    <location>
        <begin position="333"/>
        <end position="436"/>
    </location>
</feature>
<dbReference type="EMBL" id="CP026113">
    <property type="protein sequence ID" value="AUT65876.1"/>
    <property type="molecule type" value="Genomic_DNA"/>
</dbReference>
<dbReference type="PANTHER" id="PTHR42815">
    <property type="entry name" value="FAD-BINDING, PUTATIVE (AFU_ORTHOLOGUE AFUA_6G07600)-RELATED"/>
    <property type="match status" value="1"/>
</dbReference>
<dbReference type="PRINTS" id="PR00410">
    <property type="entry name" value="PHEHYDRXLASE"/>
</dbReference>
<dbReference type="Pfam" id="PF00175">
    <property type="entry name" value="NAD_binding_1"/>
    <property type="match status" value="1"/>
</dbReference>
<reference evidence="3 4" key="1">
    <citation type="submission" date="2018-01" db="EMBL/GenBank/DDBJ databases">
        <title>Species boundaries and ecological features among Paraburkholderia terrae DSMZ17804T, P. hospita DSMZ17164T and P. caribensis DSMZ13236T.</title>
        <authorList>
            <person name="Pratama A.A."/>
        </authorList>
    </citation>
    <scope>NUCLEOTIDE SEQUENCE [LARGE SCALE GENOMIC DNA]</scope>
    <source>
        <strain evidence="3 4">DSM 17804</strain>
    </source>
</reference>
<dbReference type="InterPro" id="IPR006058">
    <property type="entry name" value="2Fe2S_fd_BS"/>
</dbReference>
<dbReference type="Pfam" id="PF00111">
    <property type="entry name" value="Fer2"/>
    <property type="match status" value="1"/>
</dbReference>
<dbReference type="OrthoDB" id="9796486at2"/>
<dbReference type="Proteomes" id="UP000243502">
    <property type="component" value="Chromosome 3"/>
</dbReference>
<dbReference type="InterPro" id="IPR017927">
    <property type="entry name" value="FAD-bd_FR_type"/>
</dbReference>
<dbReference type="PANTHER" id="PTHR42815:SF2">
    <property type="entry name" value="FAD-BINDING, PUTATIVE (AFU_ORTHOLOGUE AFUA_6G07600)-RELATED"/>
    <property type="match status" value="1"/>
</dbReference>
<dbReference type="Gene3D" id="2.40.30.10">
    <property type="entry name" value="Translation factors"/>
    <property type="match status" value="1"/>
</dbReference>
<dbReference type="InterPro" id="IPR039261">
    <property type="entry name" value="FNR_nucleotide-bd"/>
</dbReference>
<dbReference type="PROSITE" id="PS00197">
    <property type="entry name" value="2FE2S_FER_1"/>
    <property type="match status" value="1"/>
</dbReference>
<accession>A0A2I8F1Z1</accession>
<gene>
    <name evidence="3" type="ORF">C2L65_41085</name>
</gene>
<dbReference type="CDD" id="cd06184">
    <property type="entry name" value="flavohem_like_fad_nad_binding"/>
    <property type="match status" value="1"/>
</dbReference>
<dbReference type="InterPro" id="IPR001041">
    <property type="entry name" value="2Fe-2S_ferredoxin-type"/>
</dbReference>
<dbReference type="InterPro" id="IPR008333">
    <property type="entry name" value="Cbr1-like_FAD-bd_dom"/>
</dbReference>
<dbReference type="Pfam" id="PF00970">
    <property type="entry name" value="FAD_binding_6"/>
    <property type="match status" value="1"/>
</dbReference>
<dbReference type="SUPFAM" id="SSF63380">
    <property type="entry name" value="Riboflavin synthase domain-like"/>
    <property type="match status" value="1"/>
</dbReference>
<dbReference type="PROSITE" id="PS51085">
    <property type="entry name" value="2FE2S_FER_2"/>
    <property type="match status" value="1"/>
</dbReference>
<dbReference type="InterPro" id="IPR036010">
    <property type="entry name" value="2Fe-2S_ferredoxin-like_sf"/>
</dbReference>
<dbReference type="RefSeq" id="WP_042305647.1">
    <property type="nucleotide sequence ID" value="NZ_CP026113.1"/>
</dbReference>
<feature type="domain" description="2Fe-2S ferredoxin-type" evidence="1">
    <location>
        <begin position="601"/>
        <end position="690"/>
    </location>
</feature>
<dbReference type="SUPFAM" id="SSF52343">
    <property type="entry name" value="Ferredoxin reductase-like, C-terminal NADP-linked domain"/>
    <property type="match status" value="1"/>
</dbReference>
<evidence type="ECO:0000259" key="2">
    <source>
        <dbReference type="PROSITE" id="PS51384"/>
    </source>
</evidence>
<proteinExistence type="predicted"/>
<dbReference type="GO" id="GO:0016491">
    <property type="term" value="F:oxidoreductase activity"/>
    <property type="evidence" value="ECO:0007669"/>
    <property type="project" value="InterPro"/>
</dbReference>
<dbReference type="AlphaFoldDB" id="A0A2I8F1Z1"/>
<sequence>MSTVSTDKGSPWHAGEVALQEKVGVAPKMQELGRRVIRDYMPDQHRTFYRQLPFIVAGAVADDGDVWATLVAGQPGFMQSPTEKILHMHVAADPQDPASAGFHDGAAIGLLGIELHTRRRNRMNGLLRGATSQGFDVEVIQSFGNCPQYIQARDFEFIRDPGMFSDIAPTEFDGLTGHARAMIEAADTLFVASYVGEGEQRQVDVSHRGGKAGFVRIGDDGRLTIPDFAGNLFFATLGNFLINPRAGLIFADFETGDVLQLTGDATVDLDSPEIAAFQGAERLWHFTPRRIVYRKGALPLRWKFQANGWSPNSLMTGSWDEVTSRLKAAELANAWRPFKVTNVVDESSVIRSFHLEPVDGAGLIPHIAGQHLPVRVMLPGHDKPVIRTYTLSTAPADGLYRISVKRDGLVSSHLHDTLHIGGIIEARAPAGQFTIDAAERRPAVLLAAGVGITPMLAMLRHVVYEGLRTRRVRPTWFFHSARSLKERAFSREIERLAVSAKGAVNVVRALSHTDGAREGKDFDVEGRIDVALLCDTLPFNDYDFYLCGPSAFMQSMYDGLRNLNVADNRIHAEAFGPSGLQRRKDAAVVTGPARVAAEQPVPIAFVKSGKEARWNPDSGTLLELAEARGLNPEFGCRGGSCGTCRTRIVEGAVAYTITPEFTVPDNEALICCAVPANAETGGGDRLLLDL</sequence>
<dbReference type="InterPro" id="IPR012675">
    <property type="entry name" value="Beta-grasp_dom_sf"/>
</dbReference>
<dbReference type="InterPro" id="IPR017938">
    <property type="entry name" value="Riboflavin_synthase-like_b-brl"/>
</dbReference>
<evidence type="ECO:0000313" key="4">
    <source>
        <dbReference type="Proteomes" id="UP000243502"/>
    </source>
</evidence>
<dbReference type="PROSITE" id="PS51384">
    <property type="entry name" value="FAD_FR"/>
    <property type="match status" value="1"/>
</dbReference>
<name>A0A2I8F1Z1_9BURK</name>
<dbReference type="GO" id="GO:0051537">
    <property type="term" value="F:2 iron, 2 sulfur cluster binding"/>
    <property type="evidence" value="ECO:0007669"/>
    <property type="project" value="InterPro"/>
</dbReference>
<dbReference type="SUPFAM" id="SSF54292">
    <property type="entry name" value="2Fe-2S ferredoxin-like"/>
    <property type="match status" value="1"/>
</dbReference>
<evidence type="ECO:0000259" key="1">
    <source>
        <dbReference type="PROSITE" id="PS51085"/>
    </source>
</evidence>
<dbReference type="InterPro" id="IPR001433">
    <property type="entry name" value="OxRdtase_FAD/NAD-bd"/>
</dbReference>
<dbReference type="Gene3D" id="3.10.20.30">
    <property type="match status" value="1"/>
</dbReference>
<dbReference type="SUPFAM" id="SSF50475">
    <property type="entry name" value="FMN-binding split barrel"/>
    <property type="match status" value="1"/>
</dbReference>